<protein>
    <submittedName>
        <fullName evidence="1">Uncharacterized protein</fullName>
    </submittedName>
</protein>
<comment type="caution">
    <text evidence="1">The sequence shown here is derived from an EMBL/GenBank/DDBJ whole genome shotgun (WGS) entry which is preliminary data.</text>
</comment>
<feature type="non-terminal residue" evidence="1">
    <location>
        <position position="1"/>
    </location>
</feature>
<dbReference type="EMBL" id="CAVNYO010000440">
    <property type="protein sequence ID" value="CAK5280835.1"/>
    <property type="molecule type" value="Genomic_DNA"/>
</dbReference>
<gene>
    <name evidence="1" type="ORF">MYCIT1_LOCUS31505</name>
</gene>
<evidence type="ECO:0000313" key="2">
    <source>
        <dbReference type="Proteomes" id="UP001295794"/>
    </source>
</evidence>
<evidence type="ECO:0000313" key="1">
    <source>
        <dbReference type="EMBL" id="CAK5280835.1"/>
    </source>
</evidence>
<dbReference type="Proteomes" id="UP001295794">
    <property type="component" value="Unassembled WGS sequence"/>
</dbReference>
<accession>A0AAD2HTM6</accession>
<dbReference type="AlphaFoldDB" id="A0AAD2HTM6"/>
<reference evidence="1" key="1">
    <citation type="submission" date="2023-11" db="EMBL/GenBank/DDBJ databases">
        <authorList>
            <person name="De Vega J J."/>
            <person name="De Vega J J."/>
        </authorList>
    </citation>
    <scope>NUCLEOTIDE SEQUENCE</scope>
</reference>
<keyword evidence="2" id="KW-1185">Reference proteome</keyword>
<organism evidence="1 2">
    <name type="scientific">Mycena citricolor</name>
    <dbReference type="NCBI Taxonomy" id="2018698"/>
    <lineage>
        <taxon>Eukaryota</taxon>
        <taxon>Fungi</taxon>
        <taxon>Dikarya</taxon>
        <taxon>Basidiomycota</taxon>
        <taxon>Agaricomycotina</taxon>
        <taxon>Agaricomycetes</taxon>
        <taxon>Agaricomycetidae</taxon>
        <taxon>Agaricales</taxon>
        <taxon>Marasmiineae</taxon>
        <taxon>Mycenaceae</taxon>
        <taxon>Mycena</taxon>
    </lineage>
</organism>
<sequence length="82" mass="9421">RLASTTTLPQPALNRTGLHTNHWNRENRETGCNLSPLAETNDTLSQWLGCFNECIQFVVVFRWSLSSDPYVSARDWLPNRIC</sequence>
<proteinExistence type="predicted"/>
<name>A0AAD2HTM6_9AGAR</name>